<dbReference type="InterPro" id="IPR029119">
    <property type="entry name" value="MutY_C"/>
</dbReference>
<evidence type="ECO:0000256" key="2">
    <source>
        <dbReference type="ARBA" id="ARBA00002933"/>
    </source>
</evidence>
<dbReference type="SMART" id="SM00478">
    <property type="entry name" value="ENDO3c"/>
    <property type="match status" value="1"/>
</dbReference>
<dbReference type="PANTHER" id="PTHR42944:SF1">
    <property type="entry name" value="ADENINE DNA GLYCOSYLASE"/>
    <property type="match status" value="1"/>
</dbReference>
<dbReference type="FunFam" id="1.10.340.30:FF:000002">
    <property type="entry name" value="Adenine DNA glycosylase"/>
    <property type="match status" value="1"/>
</dbReference>
<dbReference type="PROSITE" id="PS00764">
    <property type="entry name" value="ENDONUCLEASE_III_1"/>
    <property type="match status" value="1"/>
</dbReference>
<keyword evidence="9" id="KW-0378">Hydrolase</keyword>
<dbReference type="Gene3D" id="3.90.79.10">
    <property type="entry name" value="Nucleoside Triphosphate Pyrophosphohydrolase"/>
    <property type="match status" value="1"/>
</dbReference>
<keyword evidence="10 14" id="KW-0408">Iron</keyword>
<evidence type="ECO:0000313" key="17">
    <source>
        <dbReference type="Proteomes" id="UP000245379"/>
    </source>
</evidence>
<dbReference type="GO" id="GO:0046872">
    <property type="term" value="F:metal ion binding"/>
    <property type="evidence" value="ECO:0007669"/>
    <property type="project" value="UniProtKB-UniRule"/>
</dbReference>
<dbReference type="CDD" id="cd00056">
    <property type="entry name" value="ENDO3c"/>
    <property type="match status" value="1"/>
</dbReference>
<dbReference type="GO" id="GO:0051539">
    <property type="term" value="F:4 iron, 4 sulfur cluster binding"/>
    <property type="evidence" value="ECO:0007669"/>
    <property type="project" value="UniProtKB-UniRule"/>
</dbReference>
<dbReference type="InterPro" id="IPR011257">
    <property type="entry name" value="DNA_glycosylase"/>
</dbReference>
<gene>
    <name evidence="16" type="primary">mutY</name>
    <name evidence="16" type="ORF">DHW03_10790</name>
</gene>
<evidence type="ECO:0000256" key="11">
    <source>
        <dbReference type="ARBA" id="ARBA00023014"/>
    </source>
</evidence>
<dbReference type="Pfam" id="PF00730">
    <property type="entry name" value="HhH-GPD"/>
    <property type="match status" value="1"/>
</dbReference>
<evidence type="ECO:0000256" key="14">
    <source>
        <dbReference type="RuleBase" id="RU365096"/>
    </source>
</evidence>
<evidence type="ECO:0000256" key="7">
    <source>
        <dbReference type="ARBA" id="ARBA00022723"/>
    </source>
</evidence>
<comment type="cofactor">
    <cofactor evidence="14">
        <name>[4Fe-4S] cluster</name>
        <dbReference type="ChEBI" id="CHEBI:49883"/>
    </cofactor>
    <text evidence="14">Binds 1 [4Fe-4S] cluster.</text>
</comment>
<dbReference type="AlphaFoldDB" id="A0A317EPC4"/>
<dbReference type="Gene3D" id="1.10.340.30">
    <property type="entry name" value="Hypothetical protein, domain 2"/>
    <property type="match status" value="1"/>
</dbReference>
<evidence type="ECO:0000256" key="13">
    <source>
        <dbReference type="ARBA" id="ARBA00023295"/>
    </source>
</evidence>
<organism evidence="16 17">
    <name type="scientific">Pedobacter yonginense</name>
    <dbReference type="NCBI Taxonomy" id="651869"/>
    <lineage>
        <taxon>Bacteria</taxon>
        <taxon>Pseudomonadati</taxon>
        <taxon>Bacteroidota</taxon>
        <taxon>Sphingobacteriia</taxon>
        <taxon>Sphingobacteriales</taxon>
        <taxon>Sphingobacteriaceae</taxon>
        <taxon>Pedobacter</taxon>
    </lineage>
</organism>
<evidence type="ECO:0000256" key="12">
    <source>
        <dbReference type="ARBA" id="ARBA00023204"/>
    </source>
</evidence>
<dbReference type="InterPro" id="IPR015797">
    <property type="entry name" value="NUDIX_hydrolase-like_dom_sf"/>
</dbReference>
<evidence type="ECO:0000256" key="10">
    <source>
        <dbReference type="ARBA" id="ARBA00023004"/>
    </source>
</evidence>
<dbReference type="GO" id="GO:0032357">
    <property type="term" value="F:oxidized purine DNA binding"/>
    <property type="evidence" value="ECO:0007669"/>
    <property type="project" value="TreeGrafter"/>
</dbReference>
<dbReference type="GO" id="GO:0006284">
    <property type="term" value="P:base-excision repair"/>
    <property type="evidence" value="ECO:0007669"/>
    <property type="project" value="UniProtKB-UniRule"/>
</dbReference>
<protein>
    <recommendedName>
        <fullName evidence="5 14">Adenine DNA glycosylase</fullName>
        <ecNumber evidence="4 14">3.2.2.31</ecNumber>
    </recommendedName>
</protein>
<evidence type="ECO:0000256" key="4">
    <source>
        <dbReference type="ARBA" id="ARBA00012045"/>
    </source>
</evidence>
<dbReference type="OrthoDB" id="9802365at2"/>
<dbReference type="CDD" id="cd03431">
    <property type="entry name" value="NUDIX_DNA_Glycosylase_C-MutY"/>
    <property type="match status" value="1"/>
</dbReference>
<dbReference type="InterPro" id="IPR003265">
    <property type="entry name" value="HhH-GPD_domain"/>
</dbReference>
<dbReference type="InterPro" id="IPR044298">
    <property type="entry name" value="MIG/MutY"/>
</dbReference>
<dbReference type="InterPro" id="IPR000445">
    <property type="entry name" value="HhH_motif"/>
</dbReference>
<feature type="domain" description="HhH-GPD" evidence="15">
    <location>
        <begin position="35"/>
        <end position="186"/>
    </location>
</feature>
<accession>A0A317EPC4</accession>
<evidence type="ECO:0000313" key="16">
    <source>
        <dbReference type="EMBL" id="PWS28037.1"/>
    </source>
</evidence>
<dbReference type="Pfam" id="PF00633">
    <property type="entry name" value="HHH"/>
    <property type="match status" value="1"/>
</dbReference>
<dbReference type="PANTHER" id="PTHR42944">
    <property type="entry name" value="ADENINE DNA GLYCOSYLASE"/>
    <property type="match status" value="1"/>
</dbReference>
<dbReference type="InterPro" id="IPR004035">
    <property type="entry name" value="Endouclease-III_FeS-bd_BS"/>
</dbReference>
<evidence type="ECO:0000256" key="6">
    <source>
        <dbReference type="ARBA" id="ARBA00022485"/>
    </source>
</evidence>
<keyword evidence="13 14" id="KW-0326">Glycosidase</keyword>
<comment type="function">
    <text evidence="2">Adenine glycosylase active on G-A mispairs. MutY also corrects error-prone DNA synthesis past GO lesions which are due to the oxidatively damaged form of guanine: 7,8-dihydro-8-oxoguanine (8-oxo-dGTP).</text>
</comment>
<comment type="catalytic activity">
    <reaction evidence="1 14">
        <text>Hydrolyzes free adenine bases from 7,8-dihydro-8-oxoguanine:adenine mismatched double-stranded DNA, leaving an apurinic site.</text>
        <dbReference type="EC" id="3.2.2.31"/>
    </reaction>
</comment>
<dbReference type="EMBL" id="QGNZ01000002">
    <property type="protein sequence ID" value="PWS28037.1"/>
    <property type="molecule type" value="Genomic_DNA"/>
</dbReference>
<dbReference type="GO" id="GO:0035485">
    <property type="term" value="F:adenine/guanine mispair binding"/>
    <property type="evidence" value="ECO:0007669"/>
    <property type="project" value="TreeGrafter"/>
</dbReference>
<keyword evidence="7" id="KW-0479">Metal-binding</keyword>
<dbReference type="GO" id="GO:0006298">
    <property type="term" value="P:mismatch repair"/>
    <property type="evidence" value="ECO:0007669"/>
    <property type="project" value="TreeGrafter"/>
</dbReference>
<reference evidence="16 17" key="1">
    <citation type="submission" date="2018-05" db="EMBL/GenBank/DDBJ databases">
        <title>Pedobacter paludis sp. nov., isolated from wetland soil.</title>
        <authorList>
            <person name="Zhang Y."/>
            <person name="Wang G."/>
        </authorList>
    </citation>
    <scope>NUCLEOTIDE SEQUENCE [LARGE SCALE GENOMIC DNA]</scope>
    <source>
        <strain evidence="16 17">KCTC22721</strain>
    </source>
</reference>
<evidence type="ECO:0000256" key="5">
    <source>
        <dbReference type="ARBA" id="ARBA00022023"/>
    </source>
</evidence>
<dbReference type="Proteomes" id="UP000245379">
    <property type="component" value="Unassembled WGS sequence"/>
</dbReference>
<dbReference type="Gene3D" id="1.10.1670.10">
    <property type="entry name" value="Helix-hairpin-Helix base-excision DNA repair enzymes (C-terminal)"/>
    <property type="match status" value="1"/>
</dbReference>
<keyword evidence="8 14" id="KW-0227">DNA damage</keyword>
<dbReference type="SUPFAM" id="SSF48150">
    <property type="entry name" value="DNA-glycosylase"/>
    <property type="match status" value="1"/>
</dbReference>
<dbReference type="SUPFAM" id="SSF55811">
    <property type="entry name" value="Nudix"/>
    <property type="match status" value="1"/>
</dbReference>
<dbReference type="InterPro" id="IPR005760">
    <property type="entry name" value="A/G_AdeGlyc_MutY"/>
</dbReference>
<evidence type="ECO:0000259" key="15">
    <source>
        <dbReference type="SMART" id="SM00478"/>
    </source>
</evidence>
<keyword evidence="11" id="KW-0411">Iron-sulfur</keyword>
<dbReference type="InterPro" id="IPR023170">
    <property type="entry name" value="HhH_base_excis_C"/>
</dbReference>
<dbReference type="GO" id="GO:0034039">
    <property type="term" value="F:8-oxo-7,8-dihydroguanine DNA N-glycosylase activity"/>
    <property type="evidence" value="ECO:0007669"/>
    <property type="project" value="TreeGrafter"/>
</dbReference>
<comment type="similarity">
    <text evidence="3 14">Belongs to the Nth/MutY family.</text>
</comment>
<dbReference type="RefSeq" id="WP_109925798.1">
    <property type="nucleotide sequence ID" value="NZ_QGNZ01000002.1"/>
</dbReference>
<evidence type="ECO:0000256" key="8">
    <source>
        <dbReference type="ARBA" id="ARBA00022763"/>
    </source>
</evidence>
<proteinExistence type="inferred from homology"/>
<evidence type="ECO:0000256" key="1">
    <source>
        <dbReference type="ARBA" id="ARBA00000843"/>
    </source>
</evidence>
<name>A0A317EPC4_9SPHI</name>
<comment type="caution">
    <text evidence="16">The sequence shown here is derived from an EMBL/GenBank/DDBJ whole genome shotgun (WGS) entry which is preliminary data.</text>
</comment>
<keyword evidence="17" id="KW-1185">Reference proteome</keyword>
<keyword evidence="6" id="KW-0004">4Fe-4S</keyword>
<dbReference type="Pfam" id="PF14815">
    <property type="entry name" value="NUDIX_4"/>
    <property type="match status" value="1"/>
</dbReference>
<evidence type="ECO:0000256" key="9">
    <source>
        <dbReference type="ARBA" id="ARBA00022801"/>
    </source>
</evidence>
<dbReference type="NCBIfam" id="TIGR01084">
    <property type="entry name" value="mutY"/>
    <property type="match status" value="1"/>
</dbReference>
<sequence length="352" mass="41331">MTFQNEIINWYNQNKRDLPWRHTNDAYIIWLSEIILQQTRVEQGLPYFNRFLENFPTVSDFAMASEAKVLKLWQGLGYYSRGRNMHATAQIVMSEFNGQFPTLHDDLLKLKGIGEYTAAAISSFSSGEARAVVDGNVFRVLARYYGIDTPINAPNGKKQFFTLANELMFNENPALYNQAIMEFGAMQCKPKSPACERCPLNQTCYAFNHNLVKDLPVKLGKAEKKHRFFNYFICTQGDQILVRERQAGDIWQHLYDFPSLETQLRPNWMDADFDLKVKDYFGLNSEFTLISYKKHILTHQIIHIQFFELKNYIFNFSKQRELNWVSFKKLDELPQPKVIHDFLEDHFKNKLE</sequence>
<dbReference type="EC" id="3.2.2.31" evidence="4 14"/>
<evidence type="ECO:0000256" key="3">
    <source>
        <dbReference type="ARBA" id="ARBA00008343"/>
    </source>
</evidence>
<dbReference type="GO" id="GO:0000701">
    <property type="term" value="F:purine-specific mismatch base pair DNA N-glycosylase activity"/>
    <property type="evidence" value="ECO:0007669"/>
    <property type="project" value="UniProtKB-EC"/>
</dbReference>
<keyword evidence="12" id="KW-0234">DNA repair</keyword>